<proteinExistence type="predicted"/>
<sequence length="204" mass="23755">MTLLERENESYDEQNDNNDYYNTASMSMGLGPASPRSSPDTQTSLGFQRDQIPRMIIIHPPKNIFRKLFENFLGFCLWNVKAILFTASLAFTFVFLVSLNADHQKEVEIHKSDAARKVKECSLKYIENRCNPTTRAPYLEESCAFWESCMDQDPNNTVRSSEIYAKQFARIISIFLENLSYEARIMLFMFLVMIFGYIVIKNHR</sequence>
<gene>
    <name evidence="4" type="ORF">C1645_757301</name>
</gene>
<dbReference type="PANTHER" id="PTHR28136:SF1">
    <property type="entry name" value="NUCLEUS EXPORT PROTEIN BRL1"/>
    <property type="match status" value="1"/>
</dbReference>
<dbReference type="InterPro" id="IPR040202">
    <property type="entry name" value="Brl1/Brr6"/>
</dbReference>
<keyword evidence="5" id="KW-1185">Reference proteome</keyword>
<evidence type="ECO:0000256" key="1">
    <source>
        <dbReference type="SAM" id="MobiDB-lite"/>
    </source>
</evidence>
<keyword evidence="2" id="KW-0472">Membrane</keyword>
<evidence type="ECO:0000259" key="3">
    <source>
        <dbReference type="SMART" id="SM01042"/>
    </source>
</evidence>
<feature type="domain" description="Brl1/Brr6" evidence="3">
    <location>
        <begin position="75"/>
        <end position="198"/>
    </location>
</feature>
<organism evidence="4 5">
    <name type="scientific">Glomus cerebriforme</name>
    <dbReference type="NCBI Taxonomy" id="658196"/>
    <lineage>
        <taxon>Eukaryota</taxon>
        <taxon>Fungi</taxon>
        <taxon>Fungi incertae sedis</taxon>
        <taxon>Mucoromycota</taxon>
        <taxon>Glomeromycotina</taxon>
        <taxon>Glomeromycetes</taxon>
        <taxon>Glomerales</taxon>
        <taxon>Glomeraceae</taxon>
        <taxon>Glomus</taxon>
    </lineage>
</organism>
<dbReference type="AlphaFoldDB" id="A0A397TKP9"/>
<accession>A0A397TKP9</accession>
<reference evidence="4 5" key="1">
    <citation type="submission" date="2018-06" db="EMBL/GenBank/DDBJ databases">
        <title>Comparative genomics reveals the genomic features of Rhizophagus irregularis, R. cerebriforme, R. diaphanum and Gigaspora rosea, and their symbiotic lifestyle signature.</title>
        <authorList>
            <person name="Morin E."/>
            <person name="San Clemente H."/>
            <person name="Chen E.C.H."/>
            <person name="De La Providencia I."/>
            <person name="Hainaut M."/>
            <person name="Kuo A."/>
            <person name="Kohler A."/>
            <person name="Murat C."/>
            <person name="Tang N."/>
            <person name="Roy S."/>
            <person name="Loubradou J."/>
            <person name="Henrissat B."/>
            <person name="Grigoriev I.V."/>
            <person name="Corradi N."/>
            <person name="Roux C."/>
            <person name="Martin F.M."/>
        </authorList>
    </citation>
    <scope>NUCLEOTIDE SEQUENCE [LARGE SCALE GENOMIC DNA]</scope>
    <source>
        <strain evidence="4 5">DAOM 227022</strain>
    </source>
</reference>
<name>A0A397TKP9_9GLOM</name>
<dbReference type="Proteomes" id="UP000265703">
    <property type="component" value="Unassembled WGS sequence"/>
</dbReference>
<dbReference type="SMART" id="SM01042">
    <property type="entry name" value="Brr6_like_C_C"/>
    <property type="match status" value="1"/>
</dbReference>
<dbReference type="OrthoDB" id="5961at2759"/>
<dbReference type="EMBL" id="QKYT01000059">
    <property type="protein sequence ID" value="RIA95581.1"/>
    <property type="molecule type" value="Genomic_DNA"/>
</dbReference>
<evidence type="ECO:0000313" key="5">
    <source>
        <dbReference type="Proteomes" id="UP000265703"/>
    </source>
</evidence>
<evidence type="ECO:0000256" key="2">
    <source>
        <dbReference type="SAM" id="Phobius"/>
    </source>
</evidence>
<dbReference type="InterPro" id="IPR018767">
    <property type="entry name" value="Brl1/Brr6_dom"/>
</dbReference>
<dbReference type="PANTHER" id="PTHR28136">
    <property type="entry name" value="NUCLEUS EXPORT PROTEIN BRR6"/>
    <property type="match status" value="1"/>
</dbReference>
<feature type="region of interest" description="Disordered" evidence="1">
    <location>
        <begin position="1"/>
        <end position="24"/>
    </location>
</feature>
<dbReference type="GO" id="GO:0055088">
    <property type="term" value="P:lipid homeostasis"/>
    <property type="evidence" value="ECO:0007669"/>
    <property type="project" value="InterPro"/>
</dbReference>
<protein>
    <submittedName>
        <fullName evidence="4">Di-sulfide bridge nucleocytoplasmic transport domain-containing protein</fullName>
    </submittedName>
</protein>
<dbReference type="GO" id="GO:0031965">
    <property type="term" value="C:nuclear membrane"/>
    <property type="evidence" value="ECO:0007669"/>
    <property type="project" value="InterPro"/>
</dbReference>
<keyword evidence="2" id="KW-1133">Transmembrane helix</keyword>
<feature type="transmembrane region" description="Helical" evidence="2">
    <location>
        <begin position="183"/>
        <end position="200"/>
    </location>
</feature>
<comment type="caution">
    <text evidence="4">The sequence shown here is derived from an EMBL/GenBank/DDBJ whole genome shotgun (WGS) entry which is preliminary data.</text>
</comment>
<feature type="transmembrane region" description="Helical" evidence="2">
    <location>
        <begin position="72"/>
        <end position="97"/>
    </location>
</feature>
<dbReference type="Pfam" id="PF10104">
    <property type="entry name" value="Brr6_like_C_C"/>
    <property type="match status" value="1"/>
</dbReference>
<dbReference type="GO" id="GO:0006998">
    <property type="term" value="P:nuclear envelope organization"/>
    <property type="evidence" value="ECO:0007669"/>
    <property type="project" value="InterPro"/>
</dbReference>
<evidence type="ECO:0000313" key="4">
    <source>
        <dbReference type="EMBL" id="RIA95581.1"/>
    </source>
</evidence>
<keyword evidence="2" id="KW-0812">Transmembrane</keyword>